<dbReference type="RefSeq" id="WP_089143121.1">
    <property type="nucleotide sequence ID" value="NZ_CP047415.1"/>
</dbReference>
<accession>A0A7H9E9R9</accession>
<feature type="transmembrane region" description="Helical" evidence="1">
    <location>
        <begin position="12"/>
        <end position="29"/>
    </location>
</feature>
<keyword evidence="1" id="KW-0472">Membrane</keyword>
<proteinExistence type="predicted"/>
<name>A0A7H9E9R9_9LACO</name>
<keyword evidence="1" id="KW-0812">Transmembrane</keyword>
<evidence type="ECO:0000313" key="3">
    <source>
        <dbReference type="Proteomes" id="UP000510660"/>
    </source>
</evidence>
<evidence type="ECO:0000313" key="2">
    <source>
        <dbReference type="EMBL" id="QLL74330.1"/>
    </source>
</evidence>
<evidence type="ECO:0000256" key="1">
    <source>
        <dbReference type="SAM" id="Phobius"/>
    </source>
</evidence>
<protein>
    <submittedName>
        <fullName evidence="2">Uncharacterized protein</fullName>
    </submittedName>
</protein>
<reference evidence="2 3" key="1">
    <citation type="submission" date="2020-01" db="EMBL/GenBank/DDBJ databases">
        <title>Complete and circular genome sequences of six lactobacillus isolates from horses.</title>
        <authorList>
            <person name="Hassan H.M."/>
        </authorList>
    </citation>
    <scope>NUCLEOTIDE SEQUENCE [LARGE SCALE GENOMIC DNA]</scope>
    <source>
        <strain evidence="2 3">1D</strain>
    </source>
</reference>
<keyword evidence="1" id="KW-1133">Transmembrane helix</keyword>
<dbReference type="AlphaFoldDB" id="A0A7H9E9R9"/>
<dbReference type="EMBL" id="CP047415">
    <property type="protein sequence ID" value="QLL74330.1"/>
    <property type="molecule type" value="Genomic_DNA"/>
</dbReference>
<gene>
    <name evidence="2" type="ORF">GTO85_08200</name>
</gene>
<sequence length="68" mass="7772">MACLQDLSNLILALAYLIGAITTFYQVIIKSKRDTSSHKENDTDMSITDTQKKIEELQAKLKKEKKKK</sequence>
<dbReference type="Proteomes" id="UP000510660">
    <property type="component" value="Chromosome"/>
</dbReference>
<organism evidence="2 3">
    <name type="scientific">Lactobacillus crispatus</name>
    <dbReference type="NCBI Taxonomy" id="47770"/>
    <lineage>
        <taxon>Bacteria</taxon>
        <taxon>Bacillati</taxon>
        <taxon>Bacillota</taxon>
        <taxon>Bacilli</taxon>
        <taxon>Lactobacillales</taxon>
        <taxon>Lactobacillaceae</taxon>
        <taxon>Lactobacillus</taxon>
    </lineage>
</organism>